<dbReference type="EMBL" id="GGEC01074825">
    <property type="protein sequence ID" value="MBX55309.1"/>
    <property type="molecule type" value="Transcribed_RNA"/>
</dbReference>
<reference evidence="1" key="1">
    <citation type="submission" date="2018-02" db="EMBL/GenBank/DDBJ databases">
        <title>Rhizophora mucronata_Transcriptome.</title>
        <authorList>
            <person name="Meera S.P."/>
            <person name="Sreeshan A."/>
            <person name="Augustine A."/>
        </authorList>
    </citation>
    <scope>NUCLEOTIDE SEQUENCE</scope>
    <source>
        <tissue evidence="1">Leaf</tissue>
    </source>
</reference>
<sequence length="22" mass="2521">MRNRNSNSLLINTSISIYPAKQ</sequence>
<protein>
    <submittedName>
        <fullName evidence="1">Uncharacterized protein</fullName>
    </submittedName>
</protein>
<name>A0A2P2PL14_RHIMU</name>
<evidence type="ECO:0000313" key="1">
    <source>
        <dbReference type="EMBL" id="MBX55309.1"/>
    </source>
</evidence>
<organism evidence="1">
    <name type="scientific">Rhizophora mucronata</name>
    <name type="common">Asiatic mangrove</name>
    <dbReference type="NCBI Taxonomy" id="61149"/>
    <lineage>
        <taxon>Eukaryota</taxon>
        <taxon>Viridiplantae</taxon>
        <taxon>Streptophyta</taxon>
        <taxon>Embryophyta</taxon>
        <taxon>Tracheophyta</taxon>
        <taxon>Spermatophyta</taxon>
        <taxon>Magnoliopsida</taxon>
        <taxon>eudicotyledons</taxon>
        <taxon>Gunneridae</taxon>
        <taxon>Pentapetalae</taxon>
        <taxon>rosids</taxon>
        <taxon>fabids</taxon>
        <taxon>Malpighiales</taxon>
        <taxon>Rhizophoraceae</taxon>
        <taxon>Rhizophora</taxon>
    </lineage>
</organism>
<accession>A0A2P2PL14</accession>
<dbReference type="AlphaFoldDB" id="A0A2P2PL14"/>
<proteinExistence type="predicted"/>